<protein>
    <submittedName>
        <fullName evidence="2">Uncharacterized protein</fullName>
    </submittedName>
</protein>
<accession>A0A552FZL9</accession>
<evidence type="ECO:0000256" key="1">
    <source>
        <dbReference type="SAM" id="Phobius"/>
    </source>
</evidence>
<keyword evidence="1" id="KW-0812">Transmembrane</keyword>
<dbReference type="EMBL" id="SFBE01000104">
    <property type="protein sequence ID" value="TRU52188.1"/>
    <property type="molecule type" value="Genomic_DNA"/>
</dbReference>
<reference evidence="2 3" key="1">
    <citation type="submission" date="2019-01" db="EMBL/GenBank/DDBJ databases">
        <title>Coherence of Microcystis species and biogeography revealed through population genomics.</title>
        <authorList>
            <person name="Perez-Carrascal O.M."/>
            <person name="Terrat Y."/>
            <person name="Giani A."/>
            <person name="Fortin N."/>
            <person name="Tromas N."/>
            <person name="Shapiro B.J."/>
        </authorList>
    </citation>
    <scope>NUCLEOTIDE SEQUENCE [LARGE SCALE GENOMIC DNA]</scope>
    <source>
        <strain evidence="2">Ma_QC_Ch_20071001_S25D</strain>
    </source>
</reference>
<organism evidence="2 3">
    <name type="scientific">Microcystis aeruginosa Ma_QC_Ch_20071001_S25D</name>
    <dbReference type="NCBI Taxonomy" id="2486250"/>
    <lineage>
        <taxon>Bacteria</taxon>
        <taxon>Bacillati</taxon>
        <taxon>Cyanobacteriota</taxon>
        <taxon>Cyanophyceae</taxon>
        <taxon>Oscillatoriophycideae</taxon>
        <taxon>Chroococcales</taxon>
        <taxon>Microcystaceae</taxon>
        <taxon>Microcystis</taxon>
    </lineage>
</organism>
<feature type="transmembrane region" description="Helical" evidence="1">
    <location>
        <begin position="161"/>
        <end position="179"/>
    </location>
</feature>
<keyword evidence="1" id="KW-0472">Membrane</keyword>
<keyword evidence="1" id="KW-1133">Transmembrane helix</keyword>
<sequence length="210" mass="23481">MDSLTLTASAIASIIFTEAIEKPGDQVGAKALELRKKLFDLMEQKYPEVVEQESKGELSYREVLTQIEIAVEKDPEVAEVVIELSEAIKSEPNQEILFQILSNVIAHLQEEPRQIYNVQYNFPNSSTTLNGEFTPASVRQQNYNMNTQGQPSYSKNKQSQLIGFYFSILALVLVGLLAFAPLSLAIQQVFVALIALFSIFSLSAFKRSIK</sequence>
<name>A0A552FZL9_MICAE</name>
<dbReference type="AlphaFoldDB" id="A0A552FZL9"/>
<feature type="transmembrane region" description="Helical" evidence="1">
    <location>
        <begin position="185"/>
        <end position="205"/>
    </location>
</feature>
<proteinExistence type="predicted"/>
<evidence type="ECO:0000313" key="2">
    <source>
        <dbReference type="EMBL" id="TRU52188.1"/>
    </source>
</evidence>
<comment type="caution">
    <text evidence="2">The sequence shown here is derived from an EMBL/GenBank/DDBJ whole genome shotgun (WGS) entry which is preliminary data.</text>
</comment>
<gene>
    <name evidence="2" type="ORF">EWV57_05970</name>
</gene>
<dbReference type="Proteomes" id="UP000316958">
    <property type="component" value="Unassembled WGS sequence"/>
</dbReference>
<evidence type="ECO:0000313" key="3">
    <source>
        <dbReference type="Proteomes" id="UP000316958"/>
    </source>
</evidence>